<keyword evidence="1" id="KW-0175">Coiled coil</keyword>
<dbReference type="RefSeq" id="XP_028877344.1">
    <property type="nucleotide sequence ID" value="XM_029031350.1"/>
</dbReference>
<evidence type="ECO:0000313" key="3">
    <source>
        <dbReference type="EMBL" id="ORC82977.1"/>
    </source>
</evidence>
<evidence type="ECO:0000256" key="2">
    <source>
        <dbReference type="SAM" id="MobiDB-lite"/>
    </source>
</evidence>
<dbReference type="VEuPathDB" id="TriTrypDB:TM35_000791030"/>
<feature type="compositionally biased region" description="Basic and acidic residues" evidence="2">
    <location>
        <begin position="299"/>
        <end position="308"/>
    </location>
</feature>
<dbReference type="OrthoDB" id="273553at2759"/>
<feature type="compositionally biased region" description="Low complexity" evidence="2">
    <location>
        <begin position="169"/>
        <end position="179"/>
    </location>
</feature>
<dbReference type="EMBL" id="NBCO01000079">
    <property type="protein sequence ID" value="ORC82977.1"/>
    <property type="molecule type" value="Genomic_DNA"/>
</dbReference>
<sequence length="341" mass="38013">MWREQPNILRPQHVGTTFYLPDRGNSREPGVSRPSTSVEFARSPVNSCNLEKSSVPTEGMIDPMVDALLSRYRVENERLRDQIKANAVHQALLERRMHELSAKNTALHLRSFQKKDDNNDVEMLKKQLENRENQVRELQLQVKEQAGRIAAFEEAFARPSRDKEEHANSSHSLPSSSSSGRTHELLCQALSSVDYLTRVFNAIKHCISTPHGGAECPRSFQECTKRCLQVAMKGNQETAGEVMGRGFRLSCEELAIAVREEVQFCETAAVRIAAQLLTDDYFVSVDAVNASHEVAPGSSDKEPPREKSPTAAPQDLQTSITTSSVASKKVPRPSVDDCEVQ</sequence>
<evidence type="ECO:0000256" key="1">
    <source>
        <dbReference type="SAM" id="Coils"/>
    </source>
</evidence>
<accession>A0A1X0NFI1</accession>
<gene>
    <name evidence="3" type="ORF">TM35_000791030</name>
</gene>
<proteinExistence type="predicted"/>
<organism evidence="3 4">
    <name type="scientific">Trypanosoma theileri</name>
    <dbReference type="NCBI Taxonomy" id="67003"/>
    <lineage>
        <taxon>Eukaryota</taxon>
        <taxon>Discoba</taxon>
        <taxon>Euglenozoa</taxon>
        <taxon>Kinetoplastea</taxon>
        <taxon>Metakinetoplastina</taxon>
        <taxon>Trypanosomatida</taxon>
        <taxon>Trypanosomatidae</taxon>
        <taxon>Trypanosoma</taxon>
    </lineage>
</organism>
<evidence type="ECO:0000313" key="4">
    <source>
        <dbReference type="Proteomes" id="UP000192257"/>
    </source>
</evidence>
<feature type="region of interest" description="Disordered" evidence="2">
    <location>
        <begin position="16"/>
        <end position="37"/>
    </location>
</feature>
<reference evidence="3 4" key="1">
    <citation type="submission" date="2017-03" db="EMBL/GenBank/DDBJ databases">
        <title>An alternative strategy for trypanosome survival in the mammalian bloodstream revealed through genome and transcriptome analysis of the ubiquitous bovine parasite Trypanosoma (Megatrypanum) theileri.</title>
        <authorList>
            <person name="Kelly S."/>
            <person name="Ivens A."/>
            <person name="Mott A."/>
            <person name="O'Neill E."/>
            <person name="Emms D."/>
            <person name="Macleod O."/>
            <person name="Voorheis P."/>
            <person name="Matthews J."/>
            <person name="Matthews K."/>
            <person name="Carrington M."/>
        </authorList>
    </citation>
    <scope>NUCLEOTIDE SEQUENCE [LARGE SCALE GENOMIC DNA]</scope>
    <source>
        <strain evidence="3">Edinburgh</strain>
    </source>
</reference>
<feature type="compositionally biased region" description="Polar residues" evidence="2">
    <location>
        <begin position="315"/>
        <end position="326"/>
    </location>
</feature>
<feature type="region of interest" description="Disordered" evidence="2">
    <location>
        <begin position="155"/>
        <end position="180"/>
    </location>
</feature>
<keyword evidence="4" id="KW-1185">Reference proteome</keyword>
<dbReference type="GeneID" id="39991130"/>
<protein>
    <submittedName>
        <fullName evidence="3">Uncharacterized protein</fullName>
    </submittedName>
</protein>
<feature type="region of interest" description="Disordered" evidence="2">
    <location>
        <begin position="293"/>
        <end position="341"/>
    </location>
</feature>
<feature type="coiled-coil region" evidence="1">
    <location>
        <begin position="114"/>
        <end position="155"/>
    </location>
</feature>
<dbReference type="AlphaFoldDB" id="A0A1X0NFI1"/>
<feature type="compositionally biased region" description="Basic and acidic residues" evidence="2">
    <location>
        <begin position="155"/>
        <end position="168"/>
    </location>
</feature>
<name>A0A1X0NFI1_9TRYP</name>
<dbReference type="Proteomes" id="UP000192257">
    <property type="component" value="Unassembled WGS sequence"/>
</dbReference>
<comment type="caution">
    <text evidence="3">The sequence shown here is derived from an EMBL/GenBank/DDBJ whole genome shotgun (WGS) entry which is preliminary data.</text>
</comment>